<feature type="compositionally biased region" description="Low complexity" evidence="1">
    <location>
        <begin position="177"/>
        <end position="195"/>
    </location>
</feature>
<proteinExistence type="predicted"/>
<reference evidence="2 3" key="1">
    <citation type="submission" date="2019-02" db="EMBL/GenBank/DDBJ databases">
        <title>Deep-cultivation of Planctomycetes and their phenomic and genomic characterization uncovers novel biology.</title>
        <authorList>
            <person name="Wiegand S."/>
            <person name="Jogler M."/>
            <person name="Boedeker C."/>
            <person name="Pinto D."/>
            <person name="Vollmers J."/>
            <person name="Rivas-Marin E."/>
            <person name="Kohn T."/>
            <person name="Peeters S.H."/>
            <person name="Heuer A."/>
            <person name="Rast P."/>
            <person name="Oberbeckmann S."/>
            <person name="Bunk B."/>
            <person name="Jeske O."/>
            <person name="Meyerdierks A."/>
            <person name="Storesund J.E."/>
            <person name="Kallscheuer N."/>
            <person name="Luecker S."/>
            <person name="Lage O.M."/>
            <person name="Pohl T."/>
            <person name="Merkel B.J."/>
            <person name="Hornburger P."/>
            <person name="Mueller R.-W."/>
            <person name="Bruemmer F."/>
            <person name="Labrenz M."/>
            <person name="Spormann A.M."/>
            <person name="Op den Camp H."/>
            <person name="Overmann J."/>
            <person name="Amann R."/>
            <person name="Jetten M.S.M."/>
            <person name="Mascher T."/>
            <person name="Medema M.H."/>
            <person name="Devos D.P."/>
            <person name="Kaster A.-K."/>
            <person name="Ovreas L."/>
            <person name="Rohde M."/>
            <person name="Galperin M.Y."/>
            <person name="Jogler C."/>
        </authorList>
    </citation>
    <scope>NUCLEOTIDE SEQUENCE [LARGE SCALE GENOMIC DNA]</scope>
    <source>
        <strain evidence="2 3">CA12</strain>
    </source>
</reference>
<dbReference type="AlphaFoldDB" id="A0A517PAT7"/>
<evidence type="ECO:0000313" key="3">
    <source>
        <dbReference type="Proteomes" id="UP000318741"/>
    </source>
</evidence>
<evidence type="ECO:0000256" key="1">
    <source>
        <dbReference type="SAM" id="MobiDB-lite"/>
    </source>
</evidence>
<dbReference type="KEGG" id="acaf:CA12_25960"/>
<organism evidence="2 3">
    <name type="scientific">Alienimonas californiensis</name>
    <dbReference type="NCBI Taxonomy" id="2527989"/>
    <lineage>
        <taxon>Bacteria</taxon>
        <taxon>Pseudomonadati</taxon>
        <taxon>Planctomycetota</taxon>
        <taxon>Planctomycetia</taxon>
        <taxon>Planctomycetales</taxon>
        <taxon>Planctomycetaceae</taxon>
        <taxon>Alienimonas</taxon>
    </lineage>
</organism>
<sequence>MTSATRPAASPGPFSRRRRPLRRALWAATLAGCCGTVGCQGTGGPLALLKRGDATSGSAVAEDPFNAAETALASASGPGGQGKEGRASLGLGGGVVRTASLDGARTAARPASGSTASGVTRVDPNKPPQSAAGRWKAGEGSDAGAAKVTLAGGAFAASDAPAEARVTPVAAQQTARAAMPAAAPATPAAKAPAATDTKEDIDWGAEMAAFADKAAAETSTPVDSPATPNPTPAKESTGVTKPAATVTENLGDPLDRESLPHAPLWNASAESEPAEPAAAPVKPAVPAPSAAAPAAEDDGWRSRTAAEPAPAASAKTEPAAAIDPFAGL</sequence>
<feature type="region of interest" description="Disordered" evidence="1">
    <location>
        <begin position="212"/>
        <end position="244"/>
    </location>
</feature>
<keyword evidence="3" id="KW-1185">Reference proteome</keyword>
<feature type="compositionally biased region" description="Low complexity" evidence="1">
    <location>
        <begin position="268"/>
        <end position="294"/>
    </location>
</feature>
<feature type="region of interest" description="Disordered" evidence="1">
    <location>
        <begin position="72"/>
        <end position="91"/>
    </location>
</feature>
<feature type="region of interest" description="Disordered" evidence="1">
    <location>
        <begin position="103"/>
        <end position="140"/>
    </location>
</feature>
<protein>
    <submittedName>
        <fullName evidence="2">Uncharacterized protein</fullName>
    </submittedName>
</protein>
<evidence type="ECO:0000313" key="2">
    <source>
        <dbReference type="EMBL" id="QDT16492.1"/>
    </source>
</evidence>
<feature type="compositionally biased region" description="Low complexity" evidence="1">
    <location>
        <begin position="302"/>
        <end position="321"/>
    </location>
</feature>
<feature type="region of interest" description="Disordered" evidence="1">
    <location>
        <begin position="177"/>
        <end position="197"/>
    </location>
</feature>
<dbReference type="Proteomes" id="UP000318741">
    <property type="component" value="Chromosome"/>
</dbReference>
<feature type="region of interest" description="Disordered" evidence="1">
    <location>
        <begin position="268"/>
        <end position="328"/>
    </location>
</feature>
<dbReference type="RefSeq" id="WP_145359313.1">
    <property type="nucleotide sequence ID" value="NZ_CP036265.1"/>
</dbReference>
<accession>A0A517PAT7</accession>
<name>A0A517PAT7_9PLAN</name>
<dbReference type="EMBL" id="CP036265">
    <property type="protein sequence ID" value="QDT16492.1"/>
    <property type="molecule type" value="Genomic_DNA"/>
</dbReference>
<gene>
    <name evidence="2" type="ORF">CA12_25960</name>
</gene>